<accession>A0A931EXZ1</accession>
<evidence type="ECO:0000259" key="1">
    <source>
        <dbReference type="Pfam" id="PF00248"/>
    </source>
</evidence>
<comment type="caution">
    <text evidence="2">The sequence shown here is derived from an EMBL/GenBank/DDBJ whole genome shotgun (WGS) entry which is preliminary data.</text>
</comment>
<protein>
    <submittedName>
        <fullName evidence="2">Aldo/keto reductase</fullName>
    </submittedName>
</protein>
<dbReference type="Pfam" id="PF00248">
    <property type="entry name" value="Aldo_ket_red"/>
    <property type="match status" value="1"/>
</dbReference>
<proteinExistence type="predicted"/>
<keyword evidence="3" id="KW-1185">Reference proteome</keyword>
<feature type="domain" description="NADP-dependent oxidoreductase" evidence="1">
    <location>
        <begin position="16"/>
        <end position="78"/>
    </location>
</feature>
<evidence type="ECO:0000313" key="2">
    <source>
        <dbReference type="EMBL" id="MBF8184701.1"/>
    </source>
</evidence>
<dbReference type="EMBL" id="JADOGI010000005">
    <property type="protein sequence ID" value="MBF8184701.1"/>
    <property type="molecule type" value="Genomic_DNA"/>
</dbReference>
<evidence type="ECO:0000313" key="3">
    <source>
        <dbReference type="Proteomes" id="UP000605361"/>
    </source>
</evidence>
<gene>
    <name evidence="2" type="ORF">ITP53_02870</name>
</gene>
<organism evidence="2 3">
    <name type="scientific">Nonomuraea cypriaca</name>
    <dbReference type="NCBI Taxonomy" id="1187855"/>
    <lineage>
        <taxon>Bacteria</taxon>
        <taxon>Bacillati</taxon>
        <taxon>Actinomycetota</taxon>
        <taxon>Actinomycetes</taxon>
        <taxon>Streptosporangiales</taxon>
        <taxon>Streptosporangiaceae</taxon>
        <taxon>Nonomuraea</taxon>
    </lineage>
</organism>
<dbReference type="AlphaFoldDB" id="A0A931EXZ1"/>
<dbReference type="InterPro" id="IPR023210">
    <property type="entry name" value="NADP_OxRdtase_dom"/>
</dbReference>
<dbReference type="Proteomes" id="UP000605361">
    <property type="component" value="Unassembled WGS sequence"/>
</dbReference>
<name>A0A931EXZ1_9ACTN</name>
<dbReference type="SUPFAM" id="SSF51430">
    <property type="entry name" value="NAD(P)-linked oxidoreductase"/>
    <property type="match status" value="1"/>
</dbReference>
<dbReference type="InterPro" id="IPR036812">
    <property type="entry name" value="NAD(P)_OxRdtase_dom_sf"/>
</dbReference>
<dbReference type="Gene3D" id="3.20.20.100">
    <property type="entry name" value="NADP-dependent oxidoreductase domain"/>
    <property type="match status" value="1"/>
</dbReference>
<reference evidence="2" key="1">
    <citation type="submission" date="2020-11" db="EMBL/GenBank/DDBJ databases">
        <title>Whole-genome analyses of Nonomuraea sp. K274.</title>
        <authorList>
            <person name="Veyisoglu A."/>
        </authorList>
    </citation>
    <scope>NUCLEOTIDE SEQUENCE</scope>
    <source>
        <strain evidence="2">K274</strain>
    </source>
</reference>
<sequence length="92" mass="9794">MIFVSSESGVQTPAAKVDRIRAVCRQYGISVKAAALQFSLAHPAARAAIPGSTKPDHVAEDVAAISERIPAEFWTALRQERLIAPDAPVPTT</sequence>